<evidence type="ECO:0000256" key="4">
    <source>
        <dbReference type="ARBA" id="ARBA00022519"/>
    </source>
</evidence>
<comment type="subunit">
    <text evidence="9">The complex comprises the extracytoplasmic solute receptor protein and the two transmembrane proteins.</text>
</comment>
<dbReference type="OrthoDB" id="9791324at2"/>
<dbReference type="PANTHER" id="PTHR35011">
    <property type="entry name" value="2,3-DIKETO-L-GULONATE TRAP TRANSPORTER SMALL PERMEASE PROTEIN YIAM"/>
    <property type="match status" value="1"/>
</dbReference>
<dbReference type="GO" id="GO:0015740">
    <property type="term" value="P:C4-dicarboxylate transport"/>
    <property type="evidence" value="ECO:0007669"/>
    <property type="project" value="TreeGrafter"/>
</dbReference>
<accession>A0A1G8ANH2</accession>
<feature type="transmembrane region" description="Helical" evidence="9">
    <location>
        <begin position="85"/>
        <end position="103"/>
    </location>
</feature>
<name>A0A1G8ANH2_9RHOO</name>
<keyword evidence="5 9" id="KW-0812">Transmembrane</keyword>
<dbReference type="InterPro" id="IPR055348">
    <property type="entry name" value="DctQ"/>
</dbReference>
<evidence type="ECO:0000259" key="10">
    <source>
        <dbReference type="Pfam" id="PF04290"/>
    </source>
</evidence>
<keyword evidence="12" id="KW-1185">Reference proteome</keyword>
<evidence type="ECO:0000313" key="12">
    <source>
        <dbReference type="Proteomes" id="UP000198607"/>
    </source>
</evidence>
<feature type="transmembrane region" description="Helical" evidence="9">
    <location>
        <begin position="45"/>
        <end position="64"/>
    </location>
</feature>
<comment type="similarity">
    <text evidence="8 9">Belongs to the TRAP transporter small permease family.</text>
</comment>
<organism evidence="11 12">
    <name type="scientific">Propionivibrio dicarboxylicus</name>
    <dbReference type="NCBI Taxonomy" id="83767"/>
    <lineage>
        <taxon>Bacteria</taxon>
        <taxon>Pseudomonadati</taxon>
        <taxon>Pseudomonadota</taxon>
        <taxon>Betaproteobacteria</taxon>
        <taxon>Rhodocyclales</taxon>
        <taxon>Rhodocyclaceae</taxon>
        <taxon>Propionivibrio</taxon>
    </lineage>
</organism>
<dbReference type="InterPro" id="IPR007387">
    <property type="entry name" value="TRAP_DctQ"/>
</dbReference>
<keyword evidence="7 9" id="KW-0472">Membrane</keyword>
<evidence type="ECO:0000256" key="1">
    <source>
        <dbReference type="ARBA" id="ARBA00004429"/>
    </source>
</evidence>
<feature type="transmembrane region" description="Helical" evidence="9">
    <location>
        <begin position="12"/>
        <end position="33"/>
    </location>
</feature>
<evidence type="ECO:0000313" key="11">
    <source>
        <dbReference type="EMBL" id="SDH22286.1"/>
    </source>
</evidence>
<evidence type="ECO:0000256" key="7">
    <source>
        <dbReference type="ARBA" id="ARBA00023136"/>
    </source>
</evidence>
<evidence type="ECO:0000256" key="5">
    <source>
        <dbReference type="ARBA" id="ARBA00022692"/>
    </source>
</evidence>
<dbReference type="EMBL" id="FNCY01000004">
    <property type="protein sequence ID" value="SDH22286.1"/>
    <property type="molecule type" value="Genomic_DNA"/>
</dbReference>
<evidence type="ECO:0000256" key="8">
    <source>
        <dbReference type="ARBA" id="ARBA00038436"/>
    </source>
</evidence>
<feature type="transmembrane region" description="Helical" evidence="9">
    <location>
        <begin position="123"/>
        <end position="144"/>
    </location>
</feature>
<dbReference type="RefSeq" id="WP_091936085.1">
    <property type="nucleotide sequence ID" value="NZ_FNCY01000004.1"/>
</dbReference>
<gene>
    <name evidence="11" type="ORF">SAMN05660652_01440</name>
</gene>
<evidence type="ECO:0000256" key="3">
    <source>
        <dbReference type="ARBA" id="ARBA00022475"/>
    </source>
</evidence>
<evidence type="ECO:0000256" key="9">
    <source>
        <dbReference type="RuleBase" id="RU369079"/>
    </source>
</evidence>
<proteinExistence type="inferred from homology"/>
<keyword evidence="6 9" id="KW-1133">Transmembrane helix</keyword>
<dbReference type="PANTHER" id="PTHR35011:SF2">
    <property type="entry name" value="2,3-DIKETO-L-GULONATE TRAP TRANSPORTER SMALL PERMEASE PROTEIN YIAM"/>
    <property type="match status" value="1"/>
</dbReference>
<sequence>MTRIVKWVEGLLAVVLAVMATLVFGNVVLRYGFNTGIMFSEEMSRFLFIWITLIGALVVMKDNAHLGMSSVISLFGDTGRRVCRFLADFLSLLCCLLLVHGSWKQVVLGMEDLAPVTNIPMGIIQASLLIASAGMALVLAVSLWRQLTGRMPSDELIPNSARSGE</sequence>
<evidence type="ECO:0000256" key="6">
    <source>
        <dbReference type="ARBA" id="ARBA00022989"/>
    </source>
</evidence>
<dbReference type="AlphaFoldDB" id="A0A1G8ANH2"/>
<keyword evidence="3" id="KW-1003">Cell membrane</keyword>
<dbReference type="STRING" id="83767.SAMN05660652_01440"/>
<feature type="domain" description="Tripartite ATP-independent periplasmic transporters DctQ component" evidence="10">
    <location>
        <begin position="19"/>
        <end position="148"/>
    </location>
</feature>
<keyword evidence="4 9" id="KW-0997">Cell inner membrane</keyword>
<evidence type="ECO:0000256" key="2">
    <source>
        <dbReference type="ARBA" id="ARBA00022448"/>
    </source>
</evidence>
<comment type="subcellular location">
    <subcellularLocation>
        <location evidence="1 9">Cell inner membrane</location>
        <topology evidence="1 9">Multi-pass membrane protein</topology>
    </subcellularLocation>
</comment>
<comment type="function">
    <text evidence="9">Part of the tripartite ATP-independent periplasmic (TRAP) transport system.</text>
</comment>
<dbReference type="GO" id="GO:0005886">
    <property type="term" value="C:plasma membrane"/>
    <property type="evidence" value="ECO:0007669"/>
    <property type="project" value="UniProtKB-SubCell"/>
</dbReference>
<reference evidence="11 12" key="1">
    <citation type="submission" date="2016-10" db="EMBL/GenBank/DDBJ databases">
        <authorList>
            <person name="de Groot N.N."/>
        </authorList>
    </citation>
    <scope>NUCLEOTIDE SEQUENCE [LARGE SCALE GENOMIC DNA]</scope>
    <source>
        <strain evidence="11 12">DSM 5885</strain>
    </source>
</reference>
<dbReference type="Proteomes" id="UP000198607">
    <property type="component" value="Unassembled WGS sequence"/>
</dbReference>
<protein>
    <recommendedName>
        <fullName evidence="9">TRAP transporter small permease protein</fullName>
    </recommendedName>
</protein>
<dbReference type="GO" id="GO:0022857">
    <property type="term" value="F:transmembrane transporter activity"/>
    <property type="evidence" value="ECO:0007669"/>
    <property type="project" value="UniProtKB-UniRule"/>
</dbReference>
<keyword evidence="2 9" id="KW-0813">Transport</keyword>
<dbReference type="Pfam" id="PF04290">
    <property type="entry name" value="DctQ"/>
    <property type="match status" value="1"/>
</dbReference>